<dbReference type="Pfam" id="PF05362">
    <property type="entry name" value="Lon_C"/>
    <property type="match status" value="1"/>
</dbReference>
<evidence type="ECO:0000259" key="4">
    <source>
        <dbReference type="PROSITE" id="PS51786"/>
    </source>
</evidence>
<dbReference type="RefSeq" id="WP_210100331.1">
    <property type="nucleotide sequence ID" value="NZ_BAABLK010000035.1"/>
</dbReference>
<evidence type="ECO:0000313" key="5">
    <source>
        <dbReference type="EMBL" id="GAA5228188.1"/>
    </source>
</evidence>
<feature type="compositionally biased region" description="Basic and acidic residues" evidence="2">
    <location>
        <begin position="1"/>
        <end position="15"/>
    </location>
</feature>
<dbReference type="PROSITE" id="PS51786">
    <property type="entry name" value="LON_PROTEOLYTIC"/>
    <property type="match status" value="1"/>
</dbReference>
<sequence length="388" mass="40366">MPAAHEEAGSDEGRHTAGSPGTGPDGADHRGLRRRLREPSAGLQRARRNRAVAGWLAMGLVVAATLLPTHFVVESAGPALNTIGSVEGTPMVSISGKKTYPTAGELDMTTVYVQGGGEKRLPFFNVLWGWADPKQDVVPEEMVLPRGTTSSEQGEQNTVMMDDSQQLSTAAALTELGIEFSSHLSVVGFATQQNAETLKNGDRLEAINGKKIGDLDMLKSQLDAADQAPSKLGIIRDKKEETVTVTTTPGESGQRQMGILLSGSFDFPLSVTFGVENIGGPSAGMMFSLAIIDQLTEGEMTGGKHFAGTGAITVDGKVEPIGGIAQKLVGANAQGAQYFLAPADNCPDVRGRIPSGLDVIKVATLGEARAAVEGIGAGKDPASFPGCG</sequence>
<comment type="similarity">
    <text evidence="1">Belongs to the peptidase S16 family.</text>
</comment>
<dbReference type="SUPFAM" id="SSF54211">
    <property type="entry name" value="Ribosomal protein S5 domain 2-like"/>
    <property type="match status" value="1"/>
</dbReference>
<keyword evidence="1" id="KW-0378">Hydrolase</keyword>
<name>A0ABP9TQQ1_9MICC</name>
<dbReference type="EMBL" id="BAABLK010000035">
    <property type="protein sequence ID" value="GAA5228188.1"/>
    <property type="molecule type" value="Genomic_DNA"/>
</dbReference>
<keyword evidence="6" id="KW-1185">Reference proteome</keyword>
<feature type="active site" evidence="1">
    <location>
        <position position="282"/>
    </location>
</feature>
<feature type="transmembrane region" description="Helical" evidence="3">
    <location>
        <begin position="52"/>
        <end position="73"/>
    </location>
</feature>
<comment type="catalytic activity">
    <reaction evidence="1">
        <text>Hydrolysis of proteins in presence of ATP.</text>
        <dbReference type="EC" id="3.4.21.53"/>
    </reaction>
</comment>
<dbReference type="InterPro" id="IPR027065">
    <property type="entry name" value="Lon_Prtase"/>
</dbReference>
<feature type="region of interest" description="Disordered" evidence="2">
    <location>
        <begin position="1"/>
        <end position="44"/>
    </location>
</feature>
<gene>
    <name evidence="5" type="ORF">GCM10025778_27210</name>
</gene>
<dbReference type="InterPro" id="IPR036034">
    <property type="entry name" value="PDZ_sf"/>
</dbReference>
<reference evidence="6" key="1">
    <citation type="journal article" date="2019" name="Int. J. Syst. Evol. Microbiol.">
        <title>The Global Catalogue of Microorganisms (GCM) 10K type strain sequencing project: providing services to taxonomists for standard genome sequencing and annotation.</title>
        <authorList>
            <consortium name="The Broad Institute Genomics Platform"/>
            <consortium name="The Broad Institute Genome Sequencing Center for Infectious Disease"/>
            <person name="Wu L."/>
            <person name="Ma J."/>
        </authorList>
    </citation>
    <scope>NUCLEOTIDE SEQUENCE [LARGE SCALE GENOMIC DNA]</scope>
    <source>
        <strain evidence="6">JCM 18952</strain>
    </source>
</reference>
<evidence type="ECO:0000313" key="6">
    <source>
        <dbReference type="Proteomes" id="UP001501257"/>
    </source>
</evidence>
<proteinExistence type="inferred from homology"/>
<comment type="caution">
    <text evidence="5">The sequence shown here is derived from an EMBL/GenBank/DDBJ whole genome shotgun (WGS) entry which is preliminary data.</text>
</comment>
<keyword evidence="3" id="KW-0812">Transmembrane</keyword>
<keyword evidence="1" id="KW-0645">Protease</keyword>
<dbReference type="EC" id="3.4.21.53" evidence="1"/>
<dbReference type="Proteomes" id="UP001501257">
    <property type="component" value="Unassembled WGS sequence"/>
</dbReference>
<dbReference type="Gene3D" id="3.30.230.10">
    <property type="match status" value="1"/>
</dbReference>
<keyword evidence="3" id="KW-0472">Membrane</keyword>
<feature type="active site" evidence="1">
    <location>
        <position position="327"/>
    </location>
</feature>
<accession>A0ABP9TQQ1</accession>
<dbReference type="InterPro" id="IPR014721">
    <property type="entry name" value="Ribsml_uS5_D2-typ_fold_subgr"/>
</dbReference>
<evidence type="ECO:0000256" key="2">
    <source>
        <dbReference type="SAM" id="MobiDB-lite"/>
    </source>
</evidence>
<keyword evidence="3" id="KW-1133">Transmembrane helix</keyword>
<dbReference type="PRINTS" id="PR00830">
    <property type="entry name" value="ENDOLAPTASE"/>
</dbReference>
<keyword evidence="1" id="KW-0720">Serine protease</keyword>
<evidence type="ECO:0000256" key="3">
    <source>
        <dbReference type="SAM" id="Phobius"/>
    </source>
</evidence>
<evidence type="ECO:0000256" key="1">
    <source>
        <dbReference type="PROSITE-ProRule" id="PRU01122"/>
    </source>
</evidence>
<protein>
    <recommendedName>
        <fullName evidence="1">endopeptidase La</fullName>
        <ecNumber evidence="1">3.4.21.53</ecNumber>
    </recommendedName>
</protein>
<dbReference type="InterPro" id="IPR008269">
    <property type="entry name" value="Lon_proteolytic"/>
</dbReference>
<dbReference type="SUPFAM" id="SSF50156">
    <property type="entry name" value="PDZ domain-like"/>
    <property type="match status" value="1"/>
</dbReference>
<organism evidence="5 6">
    <name type="scientific">Paeniglutamicibacter antarcticus</name>
    <dbReference type="NCBI Taxonomy" id="494023"/>
    <lineage>
        <taxon>Bacteria</taxon>
        <taxon>Bacillati</taxon>
        <taxon>Actinomycetota</taxon>
        <taxon>Actinomycetes</taxon>
        <taxon>Micrococcales</taxon>
        <taxon>Micrococcaceae</taxon>
        <taxon>Paeniglutamicibacter</taxon>
    </lineage>
</organism>
<dbReference type="InterPro" id="IPR020568">
    <property type="entry name" value="Ribosomal_Su5_D2-typ_SF"/>
</dbReference>
<feature type="domain" description="Lon proteolytic" evidence="4">
    <location>
        <begin position="274"/>
        <end position="375"/>
    </location>
</feature>
<dbReference type="PANTHER" id="PTHR10046">
    <property type="entry name" value="ATP DEPENDENT LON PROTEASE FAMILY MEMBER"/>
    <property type="match status" value="1"/>
</dbReference>